<evidence type="ECO:0000259" key="5">
    <source>
        <dbReference type="PROSITE" id="PS50097"/>
    </source>
</evidence>
<dbReference type="Pfam" id="PF07707">
    <property type="entry name" value="BACK"/>
    <property type="match status" value="1"/>
</dbReference>
<dbReference type="Gene3D" id="3.30.710.10">
    <property type="entry name" value="Potassium Channel Kv1.1, Chain A"/>
    <property type="match status" value="1"/>
</dbReference>
<comment type="caution">
    <text evidence="6">The sequence shown here is derived from an EMBL/GenBank/DDBJ whole genome shotgun (WGS) entry which is preliminary data.</text>
</comment>
<evidence type="ECO:0000256" key="3">
    <source>
        <dbReference type="ARBA" id="ARBA00023203"/>
    </source>
</evidence>
<dbReference type="InterPro" id="IPR011705">
    <property type="entry name" value="BACK"/>
</dbReference>
<evidence type="ECO:0000313" key="7">
    <source>
        <dbReference type="Proteomes" id="UP000440578"/>
    </source>
</evidence>
<dbReference type="InterPro" id="IPR006652">
    <property type="entry name" value="Kelch_1"/>
</dbReference>
<dbReference type="SMART" id="SM00875">
    <property type="entry name" value="BACK"/>
    <property type="match status" value="1"/>
</dbReference>
<accession>A0A6A4V6P2</accession>
<feature type="region of interest" description="Disordered" evidence="4">
    <location>
        <begin position="656"/>
        <end position="696"/>
    </location>
</feature>
<dbReference type="Pfam" id="PF24681">
    <property type="entry name" value="Kelch_KLHDC2_KLHL20_DRC7"/>
    <property type="match status" value="1"/>
</dbReference>
<dbReference type="FunFam" id="3.30.710.10:FF:000001">
    <property type="entry name" value="Kelch-like family member 20"/>
    <property type="match status" value="1"/>
</dbReference>
<evidence type="ECO:0000256" key="4">
    <source>
        <dbReference type="SAM" id="MobiDB-lite"/>
    </source>
</evidence>
<dbReference type="GO" id="GO:0003779">
    <property type="term" value="F:actin binding"/>
    <property type="evidence" value="ECO:0007669"/>
    <property type="project" value="UniProtKB-KW"/>
</dbReference>
<dbReference type="SMART" id="SM00612">
    <property type="entry name" value="Kelch"/>
    <property type="match status" value="6"/>
</dbReference>
<keyword evidence="1" id="KW-0880">Kelch repeat</keyword>
<feature type="domain" description="BTB" evidence="5">
    <location>
        <begin position="83"/>
        <end position="150"/>
    </location>
</feature>
<dbReference type="AlphaFoldDB" id="A0A6A4V6P2"/>
<dbReference type="InterPro" id="IPR000210">
    <property type="entry name" value="BTB/POZ_dom"/>
</dbReference>
<dbReference type="InterPro" id="IPR011333">
    <property type="entry name" value="SKP1/BTB/POZ_sf"/>
</dbReference>
<protein>
    <submittedName>
        <fullName evidence="6">Kelch-like protein 5</fullName>
    </submittedName>
</protein>
<keyword evidence="7" id="KW-1185">Reference proteome</keyword>
<evidence type="ECO:0000313" key="6">
    <source>
        <dbReference type="EMBL" id="KAF0289363.1"/>
    </source>
</evidence>
<sequence>MKHIRHLLREFLVAATKKKQPHLHKNINKHQAAVGVGGSCELRPGSRMPNDSVVSGDGVFRATGHSEGVLSRMDRLRSQRALCDVTLIADGREITAHRLLLSAASPYFEAMFTQDLLEARATSIELKQVHPDALEMIVDFCYTGCLELNEQTVEVLLTTASLLQLTQIQTACCQFLERQLHPSNCIGIGLFADRQGCAELYRSVQQYTADNFVDVIRNNEFLDLPPDEVATLLAMDDLNIPSEEVIFYALNLWLNHDLKSRRCHLTQLMPLVRLPLLSPEFMVDRIQSSPVFSSDRTCLSLMLESQSFHLLPRRRQSLESSRTRPRKATVGTLYAIGGMDKEKGSTIIESYDLRSDRWQQCGFMTSRRLQFGVAIIDDRLYVVGGREGLKTLNTVECYDPATRCWSCQPPMNNHRHGLGVAVLGGPLYAVGGHDGWGYLNTVERWDTQTKQWSYVGNLQHQRSTCGVAALNGRLYVVGGRDGSACLRSCESYDPHTNRWSPRAPMLQRRGGVGVGVVNGCLYALGGSDAPATSPNSLKFSCVERYDPLTPSLSPRYDPLTPSLSPRYDPLTDQWTEVAPMSVGRDGVAACALGQSLFAVGGSDGQQYLKVVESYDPRTNTWSKTAPLSIARAAACVAVVKPSVTPTVTELLAEMTPAGGDEEEGDHLSTRSQSEVGGVGERVGDTKTARKGGYSSD</sequence>
<dbReference type="FunFam" id="1.25.40.420:FF:000001">
    <property type="entry name" value="Kelch-like family member 12"/>
    <property type="match status" value="1"/>
</dbReference>
<dbReference type="PROSITE" id="PS50097">
    <property type="entry name" value="BTB"/>
    <property type="match status" value="1"/>
</dbReference>
<keyword evidence="2" id="KW-0677">Repeat</keyword>
<dbReference type="Proteomes" id="UP000440578">
    <property type="component" value="Unassembled WGS sequence"/>
</dbReference>
<evidence type="ECO:0000256" key="1">
    <source>
        <dbReference type="ARBA" id="ARBA00022441"/>
    </source>
</evidence>
<dbReference type="SUPFAM" id="SSF54695">
    <property type="entry name" value="POZ domain"/>
    <property type="match status" value="1"/>
</dbReference>
<dbReference type="Pfam" id="PF01344">
    <property type="entry name" value="Kelch_1"/>
    <property type="match status" value="1"/>
</dbReference>
<dbReference type="PANTHER" id="PTHR45632:SF17">
    <property type="entry name" value="KELCH-LIKE PROTEIN 31"/>
    <property type="match status" value="1"/>
</dbReference>
<dbReference type="Pfam" id="PF00651">
    <property type="entry name" value="BTB"/>
    <property type="match status" value="1"/>
</dbReference>
<dbReference type="Gene3D" id="2.120.10.80">
    <property type="entry name" value="Kelch-type beta propeller"/>
    <property type="match status" value="2"/>
</dbReference>
<dbReference type="OrthoDB" id="45365at2759"/>
<dbReference type="EMBL" id="VIIS01002035">
    <property type="protein sequence ID" value="KAF0289363.1"/>
    <property type="molecule type" value="Genomic_DNA"/>
</dbReference>
<dbReference type="SUPFAM" id="SSF117281">
    <property type="entry name" value="Kelch motif"/>
    <property type="match status" value="2"/>
</dbReference>
<reference evidence="6 7" key="1">
    <citation type="submission" date="2019-07" db="EMBL/GenBank/DDBJ databases">
        <title>Draft genome assembly of a fouling barnacle, Amphibalanus amphitrite (Darwin, 1854): The first reference genome for Thecostraca.</title>
        <authorList>
            <person name="Kim W."/>
        </authorList>
    </citation>
    <scope>NUCLEOTIDE SEQUENCE [LARGE SCALE GENOMIC DNA]</scope>
    <source>
        <strain evidence="6">SNU_AA5</strain>
        <tissue evidence="6">Soma without cirri and trophi</tissue>
    </source>
</reference>
<gene>
    <name evidence="6" type="primary">KLHL5_1</name>
    <name evidence="6" type="ORF">FJT64_012380</name>
</gene>
<dbReference type="InterPro" id="IPR015915">
    <property type="entry name" value="Kelch-typ_b-propeller"/>
</dbReference>
<name>A0A6A4V6P2_AMPAM</name>
<proteinExistence type="predicted"/>
<evidence type="ECO:0000256" key="2">
    <source>
        <dbReference type="ARBA" id="ARBA00022737"/>
    </source>
</evidence>
<dbReference type="Gene3D" id="1.25.40.420">
    <property type="match status" value="1"/>
</dbReference>
<keyword evidence="3" id="KW-0009">Actin-binding</keyword>
<dbReference type="PANTHER" id="PTHR45632">
    <property type="entry name" value="LD33804P"/>
    <property type="match status" value="1"/>
</dbReference>
<dbReference type="SMART" id="SM00225">
    <property type="entry name" value="BTB"/>
    <property type="match status" value="1"/>
</dbReference>
<organism evidence="6 7">
    <name type="scientific">Amphibalanus amphitrite</name>
    <name type="common">Striped barnacle</name>
    <name type="synonym">Balanus amphitrite</name>
    <dbReference type="NCBI Taxonomy" id="1232801"/>
    <lineage>
        <taxon>Eukaryota</taxon>
        <taxon>Metazoa</taxon>
        <taxon>Ecdysozoa</taxon>
        <taxon>Arthropoda</taxon>
        <taxon>Crustacea</taxon>
        <taxon>Multicrustacea</taxon>
        <taxon>Cirripedia</taxon>
        <taxon>Thoracica</taxon>
        <taxon>Thoracicalcarea</taxon>
        <taxon>Balanomorpha</taxon>
        <taxon>Balanoidea</taxon>
        <taxon>Balanidae</taxon>
        <taxon>Amphibalaninae</taxon>
        <taxon>Amphibalanus</taxon>
    </lineage>
</organism>